<evidence type="ECO:0000313" key="2">
    <source>
        <dbReference type="EMBL" id="GFU30896.1"/>
    </source>
</evidence>
<keyword evidence="3" id="KW-1185">Reference proteome</keyword>
<proteinExistence type="predicted"/>
<gene>
    <name evidence="2" type="ORF">NPIL_455351</name>
</gene>
<keyword evidence="1" id="KW-0812">Transmembrane</keyword>
<comment type="caution">
    <text evidence="2">The sequence shown here is derived from an EMBL/GenBank/DDBJ whole genome shotgun (WGS) entry which is preliminary data.</text>
</comment>
<keyword evidence="1" id="KW-1133">Transmembrane helix</keyword>
<sequence length="77" mass="9027">MMYEIKKTLHVCRFKKWTERNSTSSSIADPPSQRKRMSCILHETAIIFEGILLFAAIFIFSRLLIFYCNGKLRTARP</sequence>
<name>A0A8X6UM95_NEPPI</name>
<reference evidence="2" key="1">
    <citation type="submission" date="2020-08" db="EMBL/GenBank/DDBJ databases">
        <title>Multicomponent nature underlies the extraordinary mechanical properties of spider dragline silk.</title>
        <authorList>
            <person name="Kono N."/>
            <person name="Nakamura H."/>
            <person name="Mori M."/>
            <person name="Yoshida Y."/>
            <person name="Ohtoshi R."/>
            <person name="Malay A.D."/>
            <person name="Moran D.A.P."/>
            <person name="Tomita M."/>
            <person name="Numata K."/>
            <person name="Arakawa K."/>
        </authorList>
    </citation>
    <scope>NUCLEOTIDE SEQUENCE</scope>
</reference>
<keyword evidence="1" id="KW-0472">Membrane</keyword>
<dbReference type="EMBL" id="BMAW01082828">
    <property type="protein sequence ID" value="GFU30896.1"/>
    <property type="molecule type" value="Genomic_DNA"/>
</dbReference>
<evidence type="ECO:0000256" key="1">
    <source>
        <dbReference type="SAM" id="Phobius"/>
    </source>
</evidence>
<dbReference type="Proteomes" id="UP000887013">
    <property type="component" value="Unassembled WGS sequence"/>
</dbReference>
<accession>A0A8X6UM95</accession>
<dbReference type="AlphaFoldDB" id="A0A8X6UM95"/>
<protein>
    <submittedName>
        <fullName evidence="2">Uncharacterized protein</fullName>
    </submittedName>
</protein>
<organism evidence="2 3">
    <name type="scientific">Nephila pilipes</name>
    <name type="common">Giant wood spider</name>
    <name type="synonym">Nephila maculata</name>
    <dbReference type="NCBI Taxonomy" id="299642"/>
    <lineage>
        <taxon>Eukaryota</taxon>
        <taxon>Metazoa</taxon>
        <taxon>Ecdysozoa</taxon>
        <taxon>Arthropoda</taxon>
        <taxon>Chelicerata</taxon>
        <taxon>Arachnida</taxon>
        <taxon>Araneae</taxon>
        <taxon>Araneomorphae</taxon>
        <taxon>Entelegynae</taxon>
        <taxon>Araneoidea</taxon>
        <taxon>Nephilidae</taxon>
        <taxon>Nephila</taxon>
    </lineage>
</organism>
<feature type="transmembrane region" description="Helical" evidence="1">
    <location>
        <begin position="44"/>
        <end position="67"/>
    </location>
</feature>
<evidence type="ECO:0000313" key="3">
    <source>
        <dbReference type="Proteomes" id="UP000887013"/>
    </source>
</evidence>